<dbReference type="EMBL" id="JQJD01000043">
    <property type="protein sequence ID" value="KGN80203.1"/>
    <property type="molecule type" value="Genomic_DNA"/>
</dbReference>
<dbReference type="GO" id="GO:0000976">
    <property type="term" value="F:transcription cis-regulatory region binding"/>
    <property type="evidence" value="ECO:0007669"/>
    <property type="project" value="TreeGrafter"/>
</dbReference>
<keyword evidence="11" id="KW-1185">Reference proteome</keyword>
<dbReference type="InterPro" id="IPR001867">
    <property type="entry name" value="OmpR/PhoB-type_DNA-bd"/>
</dbReference>
<evidence type="ECO:0000313" key="11">
    <source>
        <dbReference type="Proteomes" id="UP000030125"/>
    </source>
</evidence>
<accession>A0A0A2EMQ0</accession>
<dbReference type="SUPFAM" id="SSF46894">
    <property type="entry name" value="C-terminal effector domain of the bipartite response regulators"/>
    <property type="match status" value="1"/>
</dbReference>
<dbReference type="Gene3D" id="1.10.10.10">
    <property type="entry name" value="Winged helix-like DNA-binding domain superfamily/Winged helix DNA-binding domain"/>
    <property type="match status" value="1"/>
</dbReference>
<feature type="domain" description="OmpR/PhoB-type" evidence="9">
    <location>
        <begin position="137"/>
        <end position="236"/>
    </location>
</feature>
<dbReference type="AlphaFoldDB" id="A0A0A2EMQ0"/>
<sequence>MKSDKVKILLIDDTVYFGEELAEQLGALGFEVLYLSTPTGLDRVIRAFAPNLLFLDIDLGVGQSGIEICAELKSDHPTLPVILISSHTDAEMREKGIRSGAMGFVGKPLTASLLQAYAHLYIDKKESCHTPADAVYADLSCLGRLKVSFKRGLIFYPNNEVASISPIQCSILRTMMDRMGEEVTMDEIMENVWGRNSSVSSPASVYTAISMLRKLLRFDEGIRFRSVRGIGYRLDVES</sequence>
<dbReference type="STRING" id="36874.HQ34_00445"/>
<dbReference type="Pfam" id="PF00486">
    <property type="entry name" value="Trans_reg_C"/>
    <property type="match status" value="1"/>
</dbReference>
<feature type="DNA-binding region" description="OmpR/PhoB-type" evidence="7">
    <location>
        <begin position="137"/>
        <end position="236"/>
    </location>
</feature>
<dbReference type="GO" id="GO:0006355">
    <property type="term" value="P:regulation of DNA-templated transcription"/>
    <property type="evidence" value="ECO:0007669"/>
    <property type="project" value="InterPro"/>
</dbReference>
<dbReference type="GO" id="GO:0000156">
    <property type="term" value="F:phosphorelay response regulator activity"/>
    <property type="evidence" value="ECO:0007669"/>
    <property type="project" value="TreeGrafter"/>
</dbReference>
<comment type="caution">
    <text evidence="10">The sequence shown here is derived from an EMBL/GenBank/DDBJ whole genome shotgun (WGS) entry which is preliminary data.</text>
</comment>
<feature type="domain" description="Response regulatory" evidence="8">
    <location>
        <begin position="7"/>
        <end position="122"/>
    </location>
</feature>
<evidence type="ECO:0000256" key="4">
    <source>
        <dbReference type="ARBA" id="ARBA00023125"/>
    </source>
</evidence>
<evidence type="ECO:0000256" key="6">
    <source>
        <dbReference type="PROSITE-ProRule" id="PRU00169"/>
    </source>
</evidence>
<evidence type="ECO:0008006" key="12">
    <source>
        <dbReference type="Google" id="ProtNLM"/>
    </source>
</evidence>
<dbReference type="CDD" id="cd00383">
    <property type="entry name" value="trans_reg_C"/>
    <property type="match status" value="1"/>
</dbReference>
<evidence type="ECO:0000256" key="5">
    <source>
        <dbReference type="ARBA" id="ARBA00023163"/>
    </source>
</evidence>
<dbReference type="GO" id="GO:0005829">
    <property type="term" value="C:cytosol"/>
    <property type="evidence" value="ECO:0007669"/>
    <property type="project" value="TreeGrafter"/>
</dbReference>
<dbReference type="InterPro" id="IPR001789">
    <property type="entry name" value="Sig_transdc_resp-reg_receiver"/>
</dbReference>
<dbReference type="InterPro" id="IPR011006">
    <property type="entry name" value="CheY-like_superfamily"/>
</dbReference>
<organism evidence="10 11">
    <name type="scientific">Porphyromonas cangingivalis</name>
    <dbReference type="NCBI Taxonomy" id="36874"/>
    <lineage>
        <taxon>Bacteria</taxon>
        <taxon>Pseudomonadati</taxon>
        <taxon>Bacteroidota</taxon>
        <taxon>Bacteroidia</taxon>
        <taxon>Bacteroidales</taxon>
        <taxon>Porphyromonadaceae</taxon>
        <taxon>Porphyromonas</taxon>
    </lineage>
</organism>
<dbReference type="SUPFAM" id="SSF52172">
    <property type="entry name" value="CheY-like"/>
    <property type="match status" value="1"/>
</dbReference>
<dbReference type="Pfam" id="PF00072">
    <property type="entry name" value="Response_reg"/>
    <property type="match status" value="1"/>
</dbReference>
<evidence type="ECO:0000256" key="1">
    <source>
        <dbReference type="ARBA" id="ARBA00022553"/>
    </source>
</evidence>
<keyword evidence="2" id="KW-0902">Two-component regulatory system</keyword>
<keyword evidence="1 6" id="KW-0597">Phosphoprotein</keyword>
<dbReference type="SMART" id="SM00862">
    <property type="entry name" value="Trans_reg_C"/>
    <property type="match status" value="1"/>
</dbReference>
<evidence type="ECO:0000256" key="7">
    <source>
        <dbReference type="PROSITE-ProRule" id="PRU01091"/>
    </source>
</evidence>
<dbReference type="InterPro" id="IPR036388">
    <property type="entry name" value="WH-like_DNA-bd_sf"/>
</dbReference>
<keyword evidence="4 7" id="KW-0238">DNA-binding</keyword>
<proteinExistence type="predicted"/>
<dbReference type="GO" id="GO:0032993">
    <property type="term" value="C:protein-DNA complex"/>
    <property type="evidence" value="ECO:0007669"/>
    <property type="project" value="TreeGrafter"/>
</dbReference>
<gene>
    <name evidence="10" type="ORF">HQ35_05735</name>
</gene>
<dbReference type="OrthoDB" id="9813025at2"/>
<evidence type="ECO:0000256" key="3">
    <source>
        <dbReference type="ARBA" id="ARBA00023015"/>
    </source>
</evidence>
<keyword evidence="5" id="KW-0804">Transcription</keyword>
<evidence type="ECO:0000259" key="9">
    <source>
        <dbReference type="PROSITE" id="PS51755"/>
    </source>
</evidence>
<dbReference type="SMART" id="SM00448">
    <property type="entry name" value="REC"/>
    <property type="match status" value="1"/>
</dbReference>
<evidence type="ECO:0000259" key="8">
    <source>
        <dbReference type="PROSITE" id="PS50110"/>
    </source>
</evidence>
<dbReference type="PANTHER" id="PTHR48111">
    <property type="entry name" value="REGULATOR OF RPOS"/>
    <property type="match status" value="1"/>
</dbReference>
<keyword evidence="3" id="KW-0805">Transcription regulation</keyword>
<dbReference type="PROSITE" id="PS51755">
    <property type="entry name" value="OMPR_PHOB"/>
    <property type="match status" value="1"/>
</dbReference>
<dbReference type="InterPro" id="IPR016032">
    <property type="entry name" value="Sig_transdc_resp-reg_C-effctor"/>
</dbReference>
<dbReference type="InterPro" id="IPR039420">
    <property type="entry name" value="WalR-like"/>
</dbReference>
<feature type="modified residue" description="4-aspartylphosphate" evidence="6">
    <location>
        <position position="56"/>
    </location>
</feature>
<dbReference type="CDD" id="cd00156">
    <property type="entry name" value="REC"/>
    <property type="match status" value="1"/>
</dbReference>
<evidence type="ECO:0000256" key="2">
    <source>
        <dbReference type="ARBA" id="ARBA00023012"/>
    </source>
</evidence>
<dbReference type="eggNOG" id="COG0745">
    <property type="taxonomic scope" value="Bacteria"/>
</dbReference>
<dbReference type="Proteomes" id="UP000030125">
    <property type="component" value="Unassembled WGS sequence"/>
</dbReference>
<name>A0A0A2EMQ0_PORCN</name>
<protein>
    <recommendedName>
        <fullName evidence="12">DNA-binding response regulator, OmpR family, contains REC and winged-helix (WHTH) domain</fullName>
    </recommendedName>
</protein>
<dbReference type="RefSeq" id="WP_036851692.1">
    <property type="nucleotide sequence ID" value="NZ_JQJD01000043.1"/>
</dbReference>
<dbReference type="Gene3D" id="3.40.50.2300">
    <property type="match status" value="1"/>
</dbReference>
<evidence type="ECO:0000313" key="10">
    <source>
        <dbReference type="EMBL" id="KGN80203.1"/>
    </source>
</evidence>
<dbReference type="PANTHER" id="PTHR48111:SF1">
    <property type="entry name" value="TWO-COMPONENT RESPONSE REGULATOR ORR33"/>
    <property type="match status" value="1"/>
</dbReference>
<dbReference type="PROSITE" id="PS50110">
    <property type="entry name" value="RESPONSE_REGULATORY"/>
    <property type="match status" value="1"/>
</dbReference>
<reference evidence="10 11" key="1">
    <citation type="submission" date="2014-08" db="EMBL/GenBank/DDBJ databases">
        <title>Porphyromonas cangingivalis strain:COT-109_OH1386 Genome sequencing.</title>
        <authorList>
            <person name="Wallis C."/>
            <person name="Deusch O."/>
            <person name="O'Flynn C."/>
            <person name="Davis I."/>
            <person name="Jospin G."/>
            <person name="Darling A.E."/>
            <person name="Coil D.A."/>
            <person name="Alexiev A."/>
            <person name="Horsfall A."/>
            <person name="Kirkwood N."/>
            <person name="Harris S."/>
            <person name="Eisen J.A."/>
        </authorList>
    </citation>
    <scope>NUCLEOTIDE SEQUENCE [LARGE SCALE GENOMIC DNA]</scope>
    <source>
        <strain evidence="11">COT-109 OH1386</strain>
    </source>
</reference>